<dbReference type="EMBL" id="KE123647">
    <property type="protein sequence ID" value="EUR62509.1"/>
    <property type="molecule type" value="Genomic_DNA"/>
</dbReference>
<dbReference type="Proteomes" id="UP000030688">
    <property type="component" value="Unassembled WGS sequence"/>
</dbReference>
<reference evidence="1 2" key="2">
    <citation type="submission" date="2013-02" db="EMBL/GenBank/DDBJ databases">
        <title>The Genome Sequence of Plasmodium falciparum 7G8.</title>
        <authorList>
            <consortium name="The Broad Institute Genome Sequencing Platform"/>
            <consortium name="The Broad Institute Genome Sequencing Center for Infectious Disease"/>
            <person name="Neafsey D."/>
            <person name="Cheeseman I."/>
            <person name="Volkman S."/>
            <person name="Adams J."/>
            <person name="Walker B."/>
            <person name="Young S.K."/>
            <person name="Zeng Q."/>
            <person name="Gargeya S."/>
            <person name="Fitzgerald M."/>
            <person name="Haas B."/>
            <person name="Abouelleil A."/>
            <person name="Alvarado L."/>
            <person name="Arachchi H.M."/>
            <person name="Berlin A.M."/>
            <person name="Chapman S.B."/>
            <person name="Dewar J."/>
            <person name="Goldberg J."/>
            <person name="Griggs A."/>
            <person name="Gujja S."/>
            <person name="Hansen M."/>
            <person name="Howarth C."/>
            <person name="Imamovic A."/>
            <person name="Larimer J."/>
            <person name="McCowan C."/>
            <person name="Murphy C."/>
            <person name="Neiman D."/>
            <person name="Pearson M."/>
            <person name="Priest M."/>
            <person name="Roberts A."/>
            <person name="Saif S."/>
            <person name="Shea T."/>
            <person name="Sisk P."/>
            <person name="Sykes S."/>
            <person name="Wortman J."/>
            <person name="Nusbaum C."/>
            <person name="Birren B."/>
        </authorList>
    </citation>
    <scope>NUCLEOTIDE SEQUENCE [LARGE SCALE GENOMIC DNA]</scope>
    <source>
        <strain evidence="1 2">7G8</strain>
    </source>
</reference>
<accession>W7F730</accession>
<sequence>MIIQQCCVQKYAYNIEINYFYCTIINNFYNLYRLNIKFFTLFVSNNIINNTLSEIFCLNETKILFLHYASVIKI</sequence>
<organism evidence="1 2">
    <name type="scientific">Plasmodium falciparum (isolate 7G8)</name>
    <dbReference type="NCBI Taxonomy" id="57266"/>
    <lineage>
        <taxon>Eukaryota</taxon>
        <taxon>Sar</taxon>
        <taxon>Alveolata</taxon>
        <taxon>Apicomplexa</taxon>
        <taxon>Aconoidasida</taxon>
        <taxon>Haemosporida</taxon>
        <taxon>Plasmodiidae</taxon>
        <taxon>Plasmodium</taxon>
        <taxon>Plasmodium (Laverania)</taxon>
    </lineage>
</organism>
<evidence type="ECO:0000313" key="1">
    <source>
        <dbReference type="EMBL" id="EUR62509.1"/>
    </source>
</evidence>
<reference evidence="2" key="1">
    <citation type="submission" date="2007-11" db="EMBL/GenBank/DDBJ databases">
        <authorList>
            <consortium name="The Broad Institute Genome Sequencing Platform"/>
            <person name="Volkman S.K."/>
            <person name="Daily J.P."/>
            <person name="Sarr O."/>
            <person name="Ndiaye D."/>
            <person name="Ndir O."/>
            <person name="Mboup S."/>
            <person name="Lukens A."/>
            <person name="Stange-Thomann N."/>
            <person name="Mauceli E."/>
            <person name="Gnerre S."/>
            <person name="Jaffe D."/>
            <person name="Zainoun J."/>
            <person name="Wiegand R.C."/>
            <person name="Birren B."/>
            <person name="Galagan J."/>
            <person name="Lander E."/>
            <person name="Wirth D.F."/>
        </authorList>
    </citation>
    <scope>NUCLEOTIDE SEQUENCE [LARGE SCALE GENOMIC DNA]</scope>
    <source>
        <strain evidence="2">7G8</strain>
    </source>
</reference>
<gene>
    <name evidence="1" type="ORF">PFBG_05719</name>
</gene>
<dbReference type="AlphaFoldDB" id="W7F730"/>
<protein>
    <submittedName>
        <fullName evidence="1">Uncharacterized protein</fullName>
    </submittedName>
</protein>
<evidence type="ECO:0000313" key="2">
    <source>
        <dbReference type="Proteomes" id="UP000030688"/>
    </source>
</evidence>
<name>W7F730_PLAF8</name>
<proteinExistence type="predicted"/>